<dbReference type="Gene3D" id="2.40.30.170">
    <property type="match status" value="1"/>
</dbReference>
<comment type="subcellular location">
    <subcellularLocation>
        <location evidence="1">Cell envelope</location>
    </subcellularLocation>
</comment>
<evidence type="ECO:0000256" key="2">
    <source>
        <dbReference type="ARBA" id="ARBA00023054"/>
    </source>
</evidence>
<dbReference type="Gene3D" id="2.40.50.100">
    <property type="match status" value="1"/>
</dbReference>
<dbReference type="InterPro" id="IPR050465">
    <property type="entry name" value="UPF0194_transport"/>
</dbReference>
<gene>
    <name evidence="6" type="ORF">J2W69_004066</name>
</gene>
<keyword evidence="2 3" id="KW-0175">Coiled coil</keyword>
<evidence type="ECO:0000313" key="7">
    <source>
        <dbReference type="Proteomes" id="UP001257909"/>
    </source>
</evidence>
<evidence type="ECO:0000256" key="4">
    <source>
        <dbReference type="SAM" id="Phobius"/>
    </source>
</evidence>
<keyword evidence="7" id="KW-1185">Reference proteome</keyword>
<feature type="transmembrane region" description="Helical" evidence="4">
    <location>
        <begin position="12"/>
        <end position="34"/>
    </location>
</feature>
<keyword evidence="4" id="KW-1133">Transmembrane helix</keyword>
<keyword evidence="4" id="KW-0812">Transmembrane</keyword>
<evidence type="ECO:0000256" key="1">
    <source>
        <dbReference type="ARBA" id="ARBA00004196"/>
    </source>
</evidence>
<evidence type="ECO:0000259" key="5">
    <source>
        <dbReference type="Pfam" id="PF25967"/>
    </source>
</evidence>
<dbReference type="PANTHER" id="PTHR32347">
    <property type="entry name" value="EFFLUX SYSTEM COMPONENT YKNX-RELATED"/>
    <property type="match status" value="1"/>
</dbReference>
<dbReference type="Pfam" id="PF25967">
    <property type="entry name" value="RND-MFP_C"/>
    <property type="match status" value="1"/>
</dbReference>
<dbReference type="Proteomes" id="UP001257909">
    <property type="component" value="Unassembled WGS sequence"/>
</dbReference>
<dbReference type="RefSeq" id="WP_310281916.1">
    <property type="nucleotide sequence ID" value="NZ_JAVDWR010000032.1"/>
</dbReference>
<keyword evidence="4" id="KW-0472">Membrane</keyword>
<comment type="caution">
    <text evidence="6">The sequence shown here is derived from an EMBL/GenBank/DDBJ whole genome shotgun (WGS) entry which is preliminary data.</text>
</comment>
<reference evidence="6 7" key="1">
    <citation type="submission" date="2023-07" db="EMBL/GenBank/DDBJ databases">
        <title>Sorghum-associated microbial communities from plants grown in Nebraska, USA.</title>
        <authorList>
            <person name="Schachtman D."/>
        </authorList>
    </citation>
    <scope>NUCLEOTIDE SEQUENCE [LARGE SCALE GENOMIC DNA]</scope>
    <source>
        <strain evidence="6 7">4138</strain>
    </source>
</reference>
<name>A0ABU1W5R8_9GAMM</name>
<evidence type="ECO:0000256" key="3">
    <source>
        <dbReference type="SAM" id="Coils"/>
    </source>
</evidence>
<organism evidence="6 7">
    <name type="scientific">Rheinheimera soli</name>
    <dbReference type="NCBI Taxonomy" id="443616"/>
    <lineage>
        <taxon>Bacteria</taxon>
        <taxon>Pseudomonadati</taxon>
        <taxon>Pseudomonadota</taxon>
        <taxon>Gammaproteobacteria</taxon>
        <taxon>Chromatiales</taxon>
        <taxon>Chromatiaceae</taxon>
        <taxon>Rheinheimera</taxon>
    </lineage>
</organism>
<dbReference type="PANTHER" id="PTHR32347:SF23">
    <property type="entry name" value="BLL5650 PROTEIN"/>
    <property type="match status" value="1"/>
</dbReference>
<accession>A0ABU1W5R8</accession>
<dbReference type="Gene3D" id="2.40.420.20">
    <property type="match status" value="1"/>
</dbReference>
<proteinExistence type="predicted"/>
<sequence>MDRVIRPSARKFLPAKIIVTVAIVVSMILGYQLFASDSRVQQQYVARNSVKIVVVKQGVFNENLNVRGILTPKKTVYLDAISGGVVEEKIVERGAYVKVGEPLIRLSNTALQLEVISREAQITEQLNFLRNTQINADTAALDLEREILDTNNQILTTKRNLKKFKQLSNNGYVEKNSIEELEQNLDYFERRSELNSNRKAQQEKIRSIQLRQLEESAVKLEENLKFARKSLDNLLIAAPVSGYLSELDIEIGELKASGSRLGQIDIPGSFKIVASLDEYYLNAIQVGMPVKFQIEKTSLESQVSKVDSRVNLGQFLIEVDIQSIPKQELHQIKRGQSLELAITLGNSVDDTLLLDKGAFYASTGGNWVFVLDKDGNTATRRNIQIGMQNRQFYQVIDGLELGDKVITSSYQTFNNADEIILN</sequence>
<dbReference type="SUPFAM" id="SSF111369">
    <property type="entry name" value="HlyD-like secretion proteins"/>
    <property type="match status" value="1"/>
</dbReference>
<dbReference type="EMBL" id="JAVDWR010000032">
    <property type="protein sequence ID" value="MDR7123083.1"/>
    <property type="molecule type" value="Genomic_DNA"/>
</dbReference>
<feature type="domain" description="Multidrug resistance protein MdtA-like C-terminal permuted SH3" evidence="5">
    <location>
        <begin position="363"/>
        <end position="411"/>
    </location>
</feature>
<dbReference type="InterPro" id="IPR058627">
    <property type="entry name" value="MdtA-like_C"/>
</dbReference>
<feature type="coiled-coil region" evidence="3">
    <location>
        <begin position="178"/>
        <end position="237"/>
    </location>
</feature>
<evidence type="ECO:0000313" key="6">
    <source>
        <dbReference type="EMBL" id="MDR7123083.1"/>
    </source>
</evidence>
<dbReference type="Gene3D" id="1.10.287.470">
    <property type="entry name" value="Helix hairpin bin"/>
    <property type="match status" value="1"/>
</dbReference>
<protein>
    <submittedName>
        <fullName evidence="6">HlyD family secretion protein</fullName>
    </submittedName>
</protein>